<dbReference type="InterPro" id="IPR004291">
    <property type="entry name" value="Transposase_IS66_central"/>
</dbReference>
<evidence type="ECO:0000313" key="6">
    <source>
        <dbReference type="EMBL" id="BCA93975.1"/>
    </source>
</evidence>
<evidence type="ECO:0000313" key="15">
    <source>
        <dbReference type="EMBL" id="BCA94622.1"/>
    </source>
</evidence>
<protein>
    <recommendedName>
        <fullName evidence="2">Transposase IS66 central domain-containing protein</fullName>
    </recommendedName>
</protein>
<feature type="domain" description="Transposase IS66 central" evidence="2">
    <location>
        <begin position="369"/>
        <end position="511"/>
    </location>
</feature>
<evidence type="ECO:0000313" key="8">
    <source>
        <dbReference type="EMBL" id="BCA94135.1"/>
    </source>
</evidence>
<evidence type="ECO:0000313" key="36">
    <source>
        <dbReference type="EMBL" id="BCA96673.1"/>
    </source>
</evidence>
<dbReference type="EMBL" id="AP022839">
    <property type="protein sequence ID" value="BCA96673.1"/>
    <property type="molecule type" value="Genomic_DNA"/>
</dbReference>
<dbReference type="EMBL" id="AP022839">
    <property type="protein sequence ID" value="BCA94193.1"/>
    <property type="molecule type" value="Genomic_DNA"/>
</dbReference>
<dbReference type="EMBL" id="AP022839">
    <property type="protein sequence ID" value="BCA95244.1"/>
    <property type="molecule type" value="Genomic_DNA"/>
</dbReference>
<dbReference type="EMBL" id="AP022839">
    <property type="protein sequence ID" value="BCA93977.1"/>
    <property type="molecule type" value="Genomic_DNA"/>
</dbReference>
<dbReference type="KEGG" id="lant:TUM19329_30340"/>
<feature type="region of interest" description="Disordered" evidence="1">
    <location>
        <begin position="60"/>
        <end position="109"/>
    </location>
</feature>
<evidence type="ECO:0000313" key="34">
    <source>
        <dbReference type="EMBL" id="BCA96545.1"/>
    </source>
</evidence>
<dbReference type="EMBL" id="AP022839">
    <property type="protein sequence ID" value="BCA96064.1"/>
    <property type="molecule type" value="Genomic_DNA"/>
</dbReference>
<dbReference type="EMBL" id="AP022839">
    <property type="protein sequence ID" value="BCA95122.1"/>
    <property type="molecule type" value="Genomic_DNA"/>
</dbReference>
<dbReference type="EMBL" id="AP022839">
    <property type="protein sequence ID" value="BCA96327.1"/>
    <property type="molecule type" value="Genomic_DNA"/>
</dbReference>
<dbReference type="KEGG" id="lant:TUM19329_23460"/>
<evidence type="ECO:0000313" key="37">
    <source>
        <dbReference type="EMBL" id="BCA96815.1"/>
    </source>
</evidence>
<evidence type="ECO:0000313" key="14">
    <source>
        <dbReference type="EMBL" id="BCA94561.1"/>
    </source>
</evidence>
<proteinExistence type="predicted"/>
<dbReference type="KEGG" id="lant:TUM19329_34780"/>
<dbReference type="KEGG" id="lant:TUM19329_03360"/>
<evidence type="ECO:0000313" key="4">
    <source>
        <dbReference type="EMBL" id="BCA93752.1"/>
    </source>
</evidence>
<evidence type="ECO:0000313" key="30">
    <source>
        <dbReference type="EMBL" id="BCA95985.1"/>
    </source>
</evidence>
<evidence type="ECO:0000313" key="18">
    <source>
        <dbReference type="EMBL" id="BCA94704.1"/>
    </source>
</evidence>
<dbReference type="EMBL" id="AP022839">
    <property type="protein sequence ID" value="BCA94531.1"/>
    <property type="molecule type" value="Genomic_DNA"/>
</dbReference>
<dbReference type="KEGG" id="lant:TUM19329_11610"/>
<dbReference type="KEGG" id="lant:TUM19329_11180"/>
<dbReference type="EMBL" id="AP022839">
    <property type="protein sequence ID" value="BCA95784.1"/>
    <property type="molecule type" value="Genomic_DNA"/>
</dbReference>
<evidence type="ECO:0000313" key="32">
    <source>
        <dbReference type="EMBL" id="BCA96214.1"/>
    </source>
</evidence>
<dbReference type="EMBL" id="AP022839">
    <property type="protein sequence ID" value="BCA97117.1"/>
    <property type="molecule type" value="Genomic_DNA"/>
</dbReference>
<dbReference type="KEGG" id="lant:TUM19329_29960"/>
<dbReference type="EMBL" id="AP022839">
    <property type="protein sequence ID" value="BCA94800.1"/>
    <property type="molecule type" value="Genomic_DNA"/>
</dbReference>
<dbReference type="EMBL" id="AP022839">
    <property type="protein sequence ID" value="BCA94135.1"/>
    <property type="molecule type" value="Genomic_DNA"/>
</dbReference>
<dbReference type="EMBL" id="AP022839">
    <property type="protein sequence ID" value="BCA96635.1"/>
    <property type="molecule type" value="Genomic_DNA"/>
</dbReference>
<dbReference type="EMBL" id="AP022839">
    <property type="protein sequence ID" value="BCA93752.1"/>
    <property type="molecule type" value="Genomic_DNA"/>
</dbReference>
<dbReference type="EMBL" id="AP022839">
    <property type="protein sequence ID" value="BCA94189.1"/>
    <property type="molecule type" value="Genomic_DNA"/>
</dbReference>
<dbReference type="KEGG" id="lant:TUM19329_01280"/>
<dbReference type="KEGG" id="lant:TUM19329_12450"/>
<evidence type="ECO:0000313" key="43">
    <source>
        <dbReference type="Proteomes" id="UP000502894"/>
    </source>
</evidence>
<evidence type="ECO:0000256" key="1">
    <source>
        <dbReference type="SAM" id="MobiDB-lite"/>
    </source>
</evidence>
<dbReference type="KEGG" id="lant:TUM19329_31760"/>
<dbReference type="RefSeq" id="WP_173235423.1">
    <property type="nucleotide sequence ID" value="NZ_AP022839.1"/>
</dbReference>
<sequence>MMKRQEIKQVLDELTKDIDSLADKKAVTIIKVLVNLVEMLAEENALLREENQVLRDEINRLKGEQGKPNIRGQSKGSNGDNTGNSNHSSEGDRNKRGKGNNKNTGKDKKNVRIDRRVTIALDKATLPDDAKFKGFEIRIIQDLKIITDNVEFKLETYYSPSLKKTFIAPIPGEYKGSEFGPGVKALVITLYRDAGMTESAIERFLKTCGIQISHGKIASMLTEGNDIFHQEKEDIVDAGSNAGLYQQMDDTGSRVNGKNHYTHVLCNDFFTAYFTRRKKDRLTLLELLCRDQLKFMFNQEAYELMDEFGLAKKWLDQIKPMLHAQPLTRESIDSLMGTLFPNPKKHSTNRRIILESAALAYYQHSKYFIHYLMTDDAPQFNKLALHHALCWIHEGRHYKKLTPFSDMNQNILAVFLEQLWDFYHALLTYKTAPSQSMAQQLSMQFDTLFATTTGYDVLDQRIAKTRAKKQALLLVLDHPFLPLHNNASELGTRFQARIRDINLQTVSQNGTKSKDTFATIVQTARKLKVNVYQYIYDRVTKKFEMPSLAELILLKVRQVPCTT</sequence>
<dbReference type="EMBL" id="AP022839">
    <property type="protein sequence ID" value="BCA95985.1"/>
    <property type="molecule type" value="Genomic_DNA"/>
</dbReference>
<evidence type="ECO:0000313" key="40">
    <source>
        <dbReference type="EMBL" id="BCA96899.1"/>
    </source>
</evidence>
<dbReference type="EMBL" id="AP022839">
    <property type="protein sequence ID" value="BCA94434.1"/>
    <property type="molecule type" value="Genomic_DNA"/>
</dbReference>
<evidence type="ECO:0000313" key="16">
    <source>
        <dbReference type="EMBL" id="BCA94647.1"/>
    </source>
</evidence>
<dbReference type="EMBL" id="AP022839">
    <property type="protein sequence ID" value="BCA93767.1"/>
    <property type="molecule type" value="Genomic_DNA"/>
</dbReference>
<evidence type="ECO:0000313" key="26">
    <source>
        <dbReference type="EMBL" id="BCA95244.1"/>
    </source>
</evidence>
<evidence type="ECO:0000313" key="10">
    <source>
        <dbReference type="EMBL" id="BCA94193.1"/>
    </source>
</evidence>
<evidence type="ECO:0000313" key="31">
    <source>
        <dbReference type="EMBL" id="BCA96064.1"/>
    </source>
</evidence>
<dbReference type="EMBL" id="AP022839">
    <property type="protein sequence ID" value="BCA96545.1"/>
    <property type="molecule type" value="Genomic_DNA"/>
</dbReference>
<evidence type="ECO:0000313" key="21">
    <source>
        <dbReference type="EMBL" id="BCA94800.1"/>
    </source>
</evidence>
<evidence type="ECO:0000313" key="33">
    <source>
        <dbReference type="EMBL" id="BCA96327.1"/>
    </source>
</evidence>
<dbReference type="EMBL" id="AP022839">
    <property type="protein sequence ID" value="BCA97002.1"/>
    <property type="molecule type" value="Genomic_DNA"/>
</dbReference>
<dbReference type="KEGG" id="lant:TUM19329_29060"/>
<dbReference type="KEGG" id="lant:TUM19329_32600"/>
<evidence type="ECO:0000313" key="41">
    <source>
        <dbReference type="EMBL" id="BCA97002.1"/>
    </source>
</evidence>
<dbReference type="KEGG" id="lant:TUM19329_26880"/>
<dbReference type="KEGG" id="lant:TUM19329_11800"/>
<dbReference type="EMBL" id="AP022839">
    <property type="protein sequence ID" value="BCA94748.1"/>
    <property type="molecule type" value="Genomic_DNA"/>
</dbReference>
<evidence type="ECO:0000313" key="9">
    <source>
        <dbReference type="EMBL" id="BCA94189.1"/>
    </source>
</evidence>
<dbReference type="KEGG" id="lant:TUM19329_16050"/>
<evidence type="ECO:0000313" key="27">
    <source>
        <dbReference type="EMBL" id="BCA95311.1"/>
    </source>
</evidence>
<dbReference type="AlphaFoldDB" id="A0A6F8T3U4"/>
<dbReference type="EMBL" id="AP022839">
    <property type="protein sequence ID" value="BCA95450.1"/>
    <property type="molecule type" value="Genomic_DNA"/>
</dbReference>
<dbReference type="KEGG" id="lant:TUM19329_05540"/>
<dbReference type="EMBL" id="AP022839">
    <property type="protein sequence ID" value="BCA94622.1"/>
    <property type="molecule type" value="Genomic_DNA"/>
</dbReference>
<evidence type="ECO:0000313" key="20">
    <source>
        <dbReference type="EMBL" id="BCA94757.1"/>
    </source>
</evidence>
<evidence type="ECO:0000313" key="29">
    <source>
        <dbReference type="EMBL" id="BCA95784.1"/>
    </source>
</evidence>
<dbReference type="EMBL" id="AP022839">
    <property type="protein sequence ID" value="BCA94321.1"/>
    <property type="molecule type" value="Genomic_DNA"/>
</dbReference>
<dbReference type="EMBL" id="AP022839">
    <property type="protein sequence ID" value="BCA96899.1"/>
    <property type="molecule type" value="Genomic_DNA"/>
</dbReference>
<dbReference type="EMBL" id="AP022839">
    <property type="protein sequence ID" value="BCA95311.1"/>
    <property type="molecule type" value="Genomic_DNA"/>
</dbReference>
<keyword evidence="43" id="KW-1185">Reference proteome</keyword>
<dbReference type="KEGG" id="lant:TUM19329_09220"/>
<evidence type="ECO:0000313" key="12">
    <source>
        <dbReference type="EMBL" id="BCA94434.1"/>
    </source>
</evidence>
<evidence type="ECO:0000313" key="35">
    <source>
        <dbReference type="EMBL" id="BCA96635.1"/>
    </source>
</evidence>
<dbReference type="KEGG" id="lant:TUM19329_14830"/>
<gene>
    <name evidence="3" type="ORF">TUM19329_00100</name>
    <name evidence="4" type="ORF">TUM19329_01130</name>
    <name evidence="5" type="ORF">TUM19329_01280</name>
    <name evidence="6" type="ORF">TUM19329_03360</name>
    <name evidence="7" type="ORF">TUM19329_03380</name>
    <name evidence="8" type="ORF">TUM19329_04960</name>
    <name evidence="9" type="ORF">TUM19329_05500</name>
    <name evidence="10" type="ORF">TUM19329_05540</name>
    <name evidence="11" type="ORF">TUM19329_06820</name>
    <name evidence="12" type="ORF">TUM19329_07950</name>
    <name evidence="13" type="ORF">TUM19329_08920</name>
    <name evidence="14" type="ORF">TUM19329_09220</name>
    <name evidence="15" type="ORF">TUM19329_09830</name>
    <name evidence="16" type="ORF">TUM19329_10080</name>
    <name evidence="17" type="ORF">TUM19329_10120</name>
    <name evidence="18" type="ORF">TUM19329_10650</name>
    <name evidence="19" type="ORF">TUM19329_11090</name>
    <name evidence="20" type="ORF">TUM19329_11180</name>
    <name evidence="21" type="ORF">TUM19329_11610</name>
    <name evidence="22" type="ORF">TUM19329_11800</name>
    <name evidence="23" type="ORF">TUM19329_11980</name>
    <name evidence="24" type="ORF">TUM19329_12450</name>
    <name evidence="25" type="ORF">TUM19329_14830</name>
    <name evidence="26" type="ORF">TUM19329_16050</name>
    <name evidence="27" type="ORF">TUM19329_16720</name>
    <name evidence="28" type="ORF">TUM19329_18110</name>
    <name evidence="29" type="ORF">TUM19329_21450</name>
    <name evidence="30" type="ORF">TUM19329_23460</name>
    <name evidence="31" type="ORF">TUM19329_24250</name>
    <name evidence="32" type="ORF">TUM19329_25750</name>
    <name evidence="33" type="ORF">TUM19329_26880</name>
    <name evidence="34" type="ORF">TUM19329_29060</name>
    <name evidence="35" type="ORF">TUM19329_29960</name>
    <name evidence="36" type="ORF">TUM19329_30340</name>
    <name evidence="37" type="ORF">TUM19329_31760</name>
    <name evidence="38" type="ORF">TUM19329_32230</name>
    <name evidence="39" type="ORF">TUM19329_32490</name>
    <name evidence="40" type="ORF">TUM19329_32600</name>
    <name evidence="41" type="ORF">TUM19329_33630</name>
    <name evidence="42" type="ORF">TUM19329_34780</name>
</gene>
<reference evidence="23" key="1">
    <citation type="journal article" date="2020" name="Microbiol. Resour. Announc.">
        <title>Complete Genome Sequence of Novel Psychrotolerant Legionella Strain TUM19329, Isolated from Antarctic Lake Sediment.</title>
        <authorList>
            <person name="Shimada S."/>
            <person name="Nakai R."/>
            <person name="Aoki K."/>
            <person name="Shimoeda N."/>
            <person name="Ohno G."/>
            <person name="Miyazaki Y."/>
            <person name="Kudoh S."/>
            <person name="Imura S."/>
            <person name="Watanabe K."/>
            <person name="Ishii Y."/>
            <person name="Tateda K."/>
        </authorList>
    </citation>
    <scope>NUCLEOTIDE SEQUENCE [LARGE SCALE GENOMIC DNA]</scope>
    <source>
        <strain evidence="23">TUM19329</strain>
    </source>
</reference>
<evidence type="ECO:0000313" key="38">
    <source>
        <dbReference type="EMBL" id="BCA96862.1"/>
    </source>
</evidence>
<dbReference type="EMBL" id="AP022839">
    <property type="protein sequence ID" value="BCA94884.1"/>
    <property type="molecule type" value="Genomic_DNA"/>
</dbReference>
<dbReference type="EMBL" id="AP022839">
    <property type="protein sequence ID" value="BCA96888.1"/>
    <property type="molecule type" value="Genomic_DNA"/>
</dbReference>
<dbReference type="KEGG" id="lant:TUM19329_01130"/>
<dbReference type="KEGG" id="lant:TUM19329_33630"/>
<feature type="compositionally biased region" description="Polar residues" evidence="1">
    <location>
        <begin position="71"/>
        <end position="88"/>
    </location>
</feature>
<dbReference type="KEGG" id="lant:TUM19329_00100"/>
<dbReference type="KEGG" id="lant:TUM19329_07950"/>
<dbReference type="EMBL" id="AP022839">
    <property type="protein sequence ID" value="BCA96214.1"/>
    <property type="molecule type" value="Genomic_DNA"/>
</dbReference>
<dbReference type="KEGG" id="lant:TUM19329_11980"/>
<evidence type="ECO:0000313" key="25">
    <source>
        <dbReference type="EMBL" id="BCA95122.1"/>
    </source>
</evidence>
<dbReference type="KEGG" id="lant:TUM19329_32230"/>
<evidence type="ECO:0000313" key="42">
    <source>
        <dbReference type="EMBL" id="BCA97117.1"/>
    </source>
</evidence>
<evidence type="ECO:0000313" key="24">
    <source>
        <dbReference type="EMBL" id="BCA94884.1"/>
    </source>
</evidence>
<dbReference type="KEGG" id="lant:TUM19329_06820"/>
<dbReference type="KEGG" id="lant:TUM19329_04960"/>
<evidence type="ECO:0000313" key="5">
    <source>
        <dbReference type="EMBL" id="BCA93767.1"/>
    </source>
</evidence>
<dbReference type="KEGG" id="lant:TUM19329_10080"/>
<dbReference type="EMBL" id="AP022839">
    <property type="protein sequence ID" value="BCA93975.1"/>
    <property type="molecule type" value="Genomic_DNA"/>
</dbReference>
<evidence type="ECO:0000313" key="22">
    <source>
        <dbReference type="EMBL" id="BCA94819.1"/>
    </source>
</evidence>
<dbReference type="KEGG" id="lant:TUM19329_16720"/>
<dbReference type="EMBL" id="AP022839">
    <property type="protein sequence ID" value="BCA94757.1"/>
    <property type="molecule type" value="Genomic_DNA"/>
</dbReference>
<dbReference type="Proteomes" id="UP000502894">
    <property type="component" value="Chromosome"/>
</dbReference>
<dbReference type="EMBL" id="AP022839">
    <property type="protein sequence ID" value="BCA96862.1"/>
    <property type="molecule type" value="Genomic_DNA"/>
</dbReference>
<evidence type="ECO:0000313" key="13">
    <source>
        <dbReference type="EMBL" id="BCA94531.1"/>
    </source>
</evidence>
<name>A0A6F8T3U4_9GAMM</name>
<dbReference type="EMBL" id="AP022839">
    <property type="protein sequence ID" value="BCA94647.1"/>
    <property type="molecule type" value="Genomic_DNA"/>
</dbReference>
<dbReference type="KEGG" id="lant:TUM19329_05500"/>
<dbReference type="KEGG" id="lant:TUM19329_25750"/>
<dbReference type="EMBL" id="AP022839">
    <property type="protein sequence ID" value="BCA93649.1"/>
    <property type="molecule type" value="Genomic_DNA"/>
</dbReference>
<evidence type="ECO:0000313" key="11">
    <source>
        <dbReference type="EMBL" id="BCA94321.1"/>
    </source>
</evidence>
<dbReference type="KEGG" id="lant:TUM19329_10120"/>
<dbReference type="EMBL" id="AP022839">
    <property type="protein sequence ID" value="BCA94651.1"/>
    <property type="molecule type" value="Genomic_DNA"/>
</dbReference>
<evidence type="ECO:0000313" key="23">
    <source>
        <dbReference type="EMBL" id="BCA94837.1"/>
    </source>
</evidence>
<dbReference type="EMBL" id="AP022839">
    <property type="protein sequence ID" value="BCA94819.1"/>
    <property type="molecule type" value="Genomic_DNA"/>
</dbReference>
<evidence type="ECO:0000259" key="2">
    <source>
        <dbReference type="Pfam" id="PF03050"/>
    </source>
</evidence>
<evidence type="ECO:0000313" key="39">
    <source>
        <dbReference type="EMBL" id="BCA96888.1"/>
    </source>
</evidence>
<dbReference type="KEGG" id="lant:TUM19329_11090"/>
<dbReference type="KEGG" id="lant:TUM19329_08920"/>
<dbReference type="KEGG" id="lant:TUM19329_09830"/>
<evidence type="ECO:0000313" key="7">
    <source>
        <dbReference type="EMBL" id="BCA93977.1"/>
    </source>
</evidence>
<dbReference type="KEGG" id="lant:TUM19329_03380"/>
<dbReference type="KEGG" id="lant:TUM19329_18110"/>
<evidence type="ECO:0000313" key="3">
    <source>
        <dbReference type="EMBL" id="BCA93649.1"/>
    </source>
</evidence>
<dbReference type="EMBL" id="AP022839">
    <property type="protein sequence ID" value="BCA94837.1"/>
    <property type="molecule type" value="Genomic_DNA"/>
</dbReference>
<evidence type="ECO:0000313" key="19">
    <source>
        <dbReference type="EMBL" id="BCA94748.1"/>
    </source>
</evidence>
<evidence type="ECO:0000313" key="28">
    <source>
        <dbReference type="EMBL" id="BCA95450.1"/>
    </source>
</evidence>
<dbReference type="EMBL" id="AP022839">
    <property type="protein sequence ID" value="BCA94561.1"/>
    <property type="molecule type" value="Genomic_DNA"/>
</dbReference>
<dbReference type="EMBL" id="AP022839">
    <property type="protein sequence ID" value="BCA96815.1"/>
    <property type="molecule type" value="Genomic_DNA"/>
</dbReference>
<dbReference type="EMBL" id="AP022839">
    <property type="protein sequence ID" value="BCA94704.1"/>
    <property type="molecule type" value="Genomic_DNA"/>
</dbReference>
<dbReference type="KEGG" id="lant:TUM19329_24250"/>
<dbReference type="KEGG" id="lant:TUM19329_32490"/>
<dbReference type="KEGG" id="lant:TUM19329_10650"/>
<dbReference type="Pfam" id="PF03050">
    <property type="entry name" value="DDE_Tnp_IS66"/>
    <property type="match status" value="1"/>
</dbReference>
<accession>A0A6F8T3U4</accession>
<organism evidence="23 43">
    <name type="scientific">Legionella antarctica</name>
    <dbReference type="NCBI Taxonomy" id="2708020"/>
    <lineage>
        <taxon>Bacteria</taxon>
        <taxon>Pseudomonadati</taxon>
        <taxon>Pseudomonadota</taxon>
        <taxon>Gammaproteobacteria</taxon>
        <taxon>Legionellales</taxon>
        <taxon>Legionellaceae</taxon>
        <taxon>Legionella</taxon>
    </lineage>
</organism>
<dbReference type="KEGG" id="lant:TUM19329_21450"/>
<evidence type="ECO:0000313" key="17">
    <source>
        <dbReference type="EMBL" id="BCA94651.1"/>
    </source>
</evidence>